<protein>
    <submittedName>
        <fullName evidence="2">Bacillus transposase protein</fullName>
    </submittedName>
</protein>
<evidence type="ECO:0000313" key="2">
    <source>
        <dbReference type="EMBL" id="STY44852.1"/>
    </source>
</evidence>
<name>A0A378MHJ3_LISGR</name>
<dbReference type="AlphaFoldDB" id="A0A378MHJ3"/>
<evidence type="ECO:0000256" key="1">
    <source>
        <dbReference type="ARBA" id="ARBA00034117"/>
    </source>
</evidence>
<comment type="similarity">
    <text evidence="1">In the N-terminal section; belongs to the LXG family.</text>
</comment>
<sequence>MSKQMYFQEVQALKKQFIEDSKVLEQRLNSLQKKFNSFATLNSFSGKAATNTKNYLDEIHGSLMASFAASSTNLRESFKKTTSEYKSKVDSSDSSIMVEDYLRDIVKKIANIKNDFNNTHSEGKKIIEEVQDITNASYPSATEITQSINKAREQIVKSLEKLAEFEGAPDTGLLESQTMIEALEKGIQSASKSDMSSASTSQMKTSSWFGTLIGGIVSINNAYKSVASNKKYLDFIASGAVRGYIKYGRKLGVTFDVAKTSSGKLKGVYKFAIDDADELAQVAAMLKLSKDKKMIDRLVDGGFKFDVSKKRLKYLKREIYKLPDFKAFQDYKILEKNLGSVKALGKTGLNNFKSELVKSTSKLKAWDWKNQLKDFKGEFSKAGKLGKTMKGLGMVSSVISIGDNIAESQKDGFQLHDIADVATDSAVDVGFNAGAAAAGATVGSAFLPPLGTVIGMGVGIGISAAADNIKWGQPPKSVIEHTKSAVKKGTKWVGNKLKKIFW</sequence>
<reference evidence="2 3" key="1">
    <citation type="submission" date="2018-06" db="EMBL/GenBank/DDBJ databases">
        <authorList>
            <consortium name="Pathogen Informatics"/>
            <person name="Doyle S."/>
        </authorList>
    </citation>
    <scope>NUCLEOTIDE SEQUENCE [LARGE SCALE GENOMIC DNA]</scope>
    <source>
        <strain evidence="3">NCTC 10815</strain>
    </source>
</reference>
<dbReference type="EMBL" id="UGPG01000001">
    <property type="protein sequence ID" value="STY44852.1"/>
    <property type="molecule type" value="Genomic_DNA"/>
</dbReference>
<dbReference type="Pfam" id="PF04740">
    <property type="entry name" value="LXG"/>
    <property type="match status" value="1"/>
</dbReference>
<accession>A0A378MHJ3</accession>
<dbReference type="RefSeq" id="WP_115346101.1">
    <property type="nucleotide sequence ID" value="NZ_JBHLUC010000003.1"/>
</dbReference>
<dbReference type="OrthoDB" id="2806194at2"/>
<dbReference type="InterPro" id="IPR006829">
    <property type="entry name" value="LXG_dom"/>
</dbReference>
<proteinExistence type="inferred from homology"/>
<evidence type="ECO:0000313" key="3">
    <source>
        <dbReference type="Proteomes" id="UP000254879"/>
    </source>
</evidence>
<dbReference type="PROSITE" id="PS51756">
    <property type="entry name" value="LXG"/>
    <property type="match status" value="1"/>
</dbReference>
<organism evidence="2 3">
    <name type="scientific">Listeria grayi</name>
    <name type="common">Listeria murrayi</name>
    <dbReference type="NCBI Taxonomy" id="1641"/>
    <lineage>
        <taxon>Bacteria</taxon>
        <taxon>Bacillati</taxon>
        <taxon>Bacillota</taxon>
        <taxon>Bacilli</taxon>
        <taxon>Bacillales</taxon>
        <taxon>Listeriaceae</taxon>
        <taxon>Listeria</taxon>
    </lineage>
</organism>
<dbReference type="Proteomes" id="UP000254879">
    <property type="component" value="Unassembled WGS sequence"/>
</dbReference>
<gene>
    <name evidence="2" type="ORF">NCTC10815_02206</name>
</gene>